<dbReference type="STRING" id="595536.GCA_000178815_00466"/>
<dbReference type="InterPro" id="IPR013538">
    <property type="entry name" value="ASHA1/2-like_C"/>
</dbReference>
<dbReference type="AlphaFoldDB" id="A0A2D2CVQ7"/>
<dbReference type="PANTHER" id="PTHR30469">
    <property type="entry name" value="MULTIDRUG RESISTANCE PROTEIN MDTA"/>
    <property type="match status" value="1"/>
</dbReference>
<feature type="coiled-coil region" evidence="2">
    <location>
        <begin position="264"/>
        <end position="342"/>
    </location>
</feature>
<dbReference type="RefSeq" id="WP_003609733.1">
    <property type="nucleotide sequence ID" value="NZ_ADVE02000001.1"/>
</dbReference>
<evidence type="ECO:0000259" key="3">
    <source>
        <dbReference type="Pfam" id="PF08327"/>
    </source>
</evidence>
<dbReference type="Gene3D" id="2.40.30.170">
    <property type="match status" value="1"/>
</dbReference>
<dbReference type="GO" id="GO:1990281">
    <property type="term" value="C:efflux pump complex"/>
    <property type="evidence" value="ECO:0007669"/>
    <property type="project" value="TreeGrafter"/>
</dbReference>
<dbReference type="Pfam" id="PF08327">
    <property type="entry name" value="AHSA1"/>
    <property type="match status" value="1"/>
</dbReference>
<dbReference type="KEGG" id="mtw:CQW49_02395"/>
<name>A0A2D2CVQ7_METT3</name>
<evidence type="ECO:0000313" key="4">
    <source>
        <dbReference type="EMBL" id="ATQ66872.1"/>
    </source>
</evidence>
<dbReference type="Gene3D" id="2.40.50.100">
    <property type="match status" value="1"/>
</dbReference>
<sequence length="461" mass="48407">MGEKPEITVGTDSPAISLQRTFDAPPSRVFEAFTRAEGVERWFRPSGLRLLECEIDLRVGGSWRVALRGPQGETHRLGGEYREIDPPRRLVQTLRSDDAPQIEAVETLVFTEVDGKTRLTSAVDHMSMEGRDRHIASGLEKRAAQLLDRLDEHLQFGSAAAETESDPPFAAPADRKPARIGPIAAALAALVALVGAGAYWTSHREPSGGAAAPASAARKVSASGSLVAVGAVPLRAGLAGAIELVDCEVGGEVAVGTVCATIDERDHEAARDRAETALAAAQERLQSERSRVELATDAVEREKRAGKRRAGARAADKAQAALADAQRREAQAETAFNEAQAAFASAIETVTKSRILSSIDGAVVSRNAEVGAKVAEADELFVVAPAPLALQIEAHAADASAVHVGDKASFTVDALGDRAFTGTVAKLGEADLVVIDAADPDHALKPGMTANVEIETGARPQ</sequence>
<protein>
    <recommendedName>
        <fullName evidence="3">Activator of Hsp90 ATPase homologue 1/2-like C-terminal domain-containing protein</fullName>
    </recommendedName>
</protein>
<dbReference type="GO" id="GO:0015562">
    <property type="term" value="F:efflux transmembrane transporter activity"/>
    <property type="evidence" value="ECO:0007669"/>
    <property type="project" value="TreeGrafter"/>
</dbReference>
<dbReference type="InterPro" id="IPR023393">
    <property type="entry name" value="START-like_dom_sf"/>
</dbReference>
<evidence type="ECO:0000256" key="1">
    <source>
        <dbReference type="ARBA" id="ARBA00006817"/>
    </source>
</evidence>
<dbReference type="SUPFAM" id="SSF111369">
    <property type="entry name" value="HlyD-like secretion proteins"/>
    <property type="match status" value="1"/>
</dbReference>
<dbReference type="PANTHER" id="PTHR30469:SF33">
    <property type="entry name" value="SLR1207 PROTEIN"/>
    <property type="match status" value="1"/>
</dbReference>
<dbReference type="Gene3D" id="3.30.530.20">
    <property type="match status" value="1"/>
</dbReference>
<comment type="similarity">
    <text evidence="1">Belongs to the AHA1 family.</text>
</comment>
<evidence type="ECO:0000256" key="2">
    <source>
        <dbReference type="SAM" id="Coils"/>
    </source>
</evidence>
<keyword evidence="5" id="KW-1185">Reference proteome</keyword>
<dbReference type="Proteomes" id="UP000230709">
    <property type="component" value="Chromosome"/>
</dbReference>
<dbReference type="EMBL" id="CP023737">
    <property type="protein sequence ID" value="ATQ66872.1"/>
    <property type="molecule type" value="Genomic_DNA"/>
</dbReference>
<gene>
    <name evidence="4" type="ORF">CQW49_02395</name>
</gene>
<keyword evidence="2" id="KW-0175">Coiled coil</keyword>
<proteinExistence type="inferred from homology"/>
<organism evidence="4 5">
    <name type="scientific">Methylosinus trichosporium (strain ATCC 35070 / NCIMB 11131 / UNIQEM 75 / OB3b)</name>
    <dbReference type="NCBI Taxonomy" id="595536"/>
    <lineage>
        <taxon>Bacteria</taxon>
        <taxon>Pseudomonadati</taxon>
        <taxon>Pseudomonadota</taxon>
        <taxon>Alphaproteobacteria</taxon>
        <taxon>Hyphomicrobiales</taxon>
        <taxon>Methylocystaceae</taxon>
        <taxon>Methylosinus</taxon>
    </lineage>
</organism>
<dbReference type="Gene3D" id="1.10.287.470">
    <property type="entry name" value="Helix hairpin bin"/>
    <property type="match status" value="1"/>
</dbReference>
<accession>A0A2D2CVQ7</accession>
<evidence type="ECO:0000313" key="5">
    <source>
        <dbReference type="Proteomes" id="UP000230709"/>
    </source>
</evidence>
<reference evidence="5" key="1">
    <citation type="submission" date="2017-10" db="EMBL/GenBank/DDBJ databases">
        <title>Completed PacBio SMRT sequence of Methylosinus trichosporium OB3b reveals presence of a third large plasmid.</title>
        <authorList>
            <person name="Charles T.C."/>
            <person name="Lynch M.D.J."/>
            <person name="Heil J.R."/>
            <person name="Cheng J."/>
        </authorList>
    </citation>
    <scope>NUCLEOTIDE SEQUENCE [LARGE SCALE GENOMIC DNA]</scope>
    <source>
        <strain evidence="5">OB3b</strain>
    </source>
</reference>
<feature type="domain" description="Activator of Hsp90 ATPase homologue 1/2-like C-terminal" evidence="3">
    <location>
        <begin position="23"/>
        <end position="154"/>
    </location>
</feature>
<dbReference type="SUPFAM" id="SSF55961">
    <property type="entry name" value="Bet v1-like"/>
    <property type="match status" value="1"/>
</dbReference>